<evidence type="ECO:0000313" key="2">
    <source>
        <dbReference type="Proteomes" id="UP000553059"/>
    </source>
</evidence>
<dbReference type="EMBL" id="DUTF01000201">
    <property type="protein sequence ID" value="HHY26809.1"/>
    <property type="molecule type" value="Genomic_DNA"/>
</dbReference>
<sequence>MRPLQFFSKNKKRNGFIPRSGRTTARANNRRHNYSSGLLKFEKAIIRAVVLSAVFLVLAQMALGLAKDPVDYYISVAQNVEAPSLDSTPVSSTVTPNLIQTTSQTFLITLKAVPAAPVRVIQNGKVLGTLARGELEIPVQGGILQLDGTNVSAIVRIQVIKKDSALMEPRLNQTVIIEHNIQTLRVGRSNIE</sequence>
<evidence type="ECO:0000313" key="1">
    <source>
        <dbReference type="EMBL" id="HHY26809.1"/>
    </source>
</evidence>
<dbReference type="AlphaFoldDB" id="A0A7C6Z495"/>
<reference evidence="1 2" key="1">
    <citation type="journal article" date="2020" name="Biotechnol. Biofuels">
        <title>New insights from the biogas microbiome by comprehensive genome-resolved metagenomics of nearly 1600 species originating from multiple anaerobic digesters.</title>
        <authorList>
            <person name="Campanaro S."/>
            <person name="Treu L."/>
            <person name="Rodriguez-R L.M."/>
            <person name="Kovalovszki A."/>
            <person name="Ziels R.M."/>
            <person name="Maus I."/>
            <person name="Zhu X."/>
            <person name="Kougias P.G."/>
            <person name="Basile A."/>
            <person name="Luo G."/>
            <person name="Schluter A."/>
            <person name="Konstantinidis K.T."/>
            <person name="Angelidaki I."/>
        </authorList>
    </citation>
    <scope>NUCLEOTIDE SEQUENCE [LARGE SCALE GENOMIC DNA]</scope>
    <source>
        <strain evidence="1">AS05jafATM_4</strain>
    </source>
</reference>
<dbReference type="Proteomes" id="UP000553059">
    <property type="component" value="Unassembled WGS sequence"/>
</dbReference>
<proteinExistence type="predicted"/>
<name>A0A7C6Z495_9FIRM</name>
<accession>A0A7C6Z495</accession>
<organism evidence="1 2">
    <name type="scientific">Desulfitobacterium dehalogenans</name>
    <dbReference type="NCBI Taxonomy" id="36854"/>
    <lineage>
        <taxon>Bacteria</taxon>
        <taxon>Bacillati</taxon>
        <taxon>Bacillota</taxon>
        <taxon>Clostridia</taxon>
        <taxon>Eubacteriales</taxon>
        <taxon>Desulfitobacteriaceae</taxon>
        <taxon>Desulfitobacterium</taxon>
    </lineage>
</organism>
<gene>
    <name evidence="1" type="ORF">GX523_08710</name>
</gene>
<protein>
    <submittedName>
        <fullName evidence="1">Uncharacterized protein</fullName>
    </submittedName>
</protein>
<comment type="caution">
    <text evidence="1">The sequence shown here is derived from an EMBL/GenBank/DDBJ whole genome shotgun (WGS) entry which is preliminary data.</text>
</comment>